<organism evidence="2 3">
    <name type="scientific">Steinernema glaseri</name>
    <dbReference type="NCBI Taxonomy" id="37863"/>
    <lineage>
        <taxon>Eukaryota</taxon>
        <taxon>Metazoa</taxon>
        <taxon>Ecdysozoa</taxon>
        <taxon>Nematoda</taxon>
        <taxon>Chromadorea</taxon>
        <taxon>Rhabditida</taxon>
        <taxon>Tylenchina</taxon>
        <taxon>Panagrolaimomorpha</taxon>
        <taxon>Strongyloidoidea</taxon>
        <taxon>Steinernematidae</taxon>
        <taxon>Steinernema</taxon>
    </lineage>
</organism>
<dbReference type="WBParaSite" id="L893_g20423.t1">
    <property type="protein sequence ID" value="L893_g20423.t1"/>
    <property type="gene ID" value="L893_g20423"/>
</dbReference>
<evidence type="ECO:0000313" key="2">
    <source>
        <dbReference type="Proteomes" id="UP000095287"/>
    </source>
</evidence>
<reference evidence="3" key="1">
    <citation type="submission" date="2016-11" db="UniProtKB">
        <authorList>
            <consortium name="WormBaseParasite"/>
        </authorList>
    </citation>
    <scope>IDENTIFICATION</scope>
</reference>
<sequence>MLPERVVSQVRNAHPLGPSTRGNRRRRALPLSAVDVHPEKDADQAVGSTTGSLEALHTSGRLSSRLHLHEDDGLLEEGGSERATAPQINCRSESDEPGVASAPD</sequence>
<evidence type="ECO:0000313" key="3">
    <source>
        <dbReference type="WBParaSite" id="L893_g20423.t1"/>
    </source>
</evidence>
<dbReference type="Proteomes" id="UP000095287">
    <property type="component" value="Unplaced"/>
</dbReference>
<evidence type="ECO:0000256" key="1">
    <source>
        <dbReference type="SAM" id="MobiDB-lite"/>
    </source>
</evidence>
<feature type="region of interest" description="Disordered" evidence="1">
    <location>
        <begin position="1"/>
        <end position="104"/>
    </location>
</feature>
<dbReference type="AlphaFoldDB" id="A0A1I7YW29"/>
<protein>
    <submittedName>
        <fullName evidence="3">Uncharacterized protein</fullName>
    </submittedName>
</protein>
<accession>A0A1I7YW29</accession>
<name>A0A1I7YW29_9BILA</name>
<proteinExistence type="predicted"/>
<keyword evidence="2" id="KW-1185">Reference proteome</keyword>